<feature type="domain" description="G5" evidence="2">
    <location>
        <begin position="276"/>
        <end position="356"/>
    </location>
</feature>
<dbReference type="PANTHER" id="PTHR21666">
    <property type="entry name" value="PEPTIDASE-RELATED"/>
    <property type="match status" value="1"/>
</dbReference>
<dbReference type="Gene3D" id="2.20.230.10">
    <property type="entry name" value="Resuscitation-promoting factor rpfb"/>
    <property type="match status" value="1"/>
</dbReference>
<protein>
    <submittedName>
        <fullName evidence="4">Peptidoglycan DD-metalloendopeptidase family protein</fullName>
    </submittedName>
</protein>
<evidence type="ECO:0000259" key="2">
    <source>
        <dbReference type="PROSITE" id="PS51109"/>
    </source>
</evidence>
<dbReference type="SMART" id="SM01208">
    <property type="entry name" value="G5"/>
    <property type="match status" value="1"/>
</dbReference>
<comment type="caution">
    <text evidence="4">The sequence shown here is derived from an EMBL/GenBank/DDBJ whole genome shotgun (WGS) entry which is preliminary data.</text>
</comment>
<gene>
    <name evidence="4" type="ORF">ACFSKK_16750</name>
</gene>
<dbReference type="SUPFAM" id="SSF51261">
    <property type="entry name" value="Duplicated hybrid motif"/>
    <property type="match status" value="1"/>
</dbReference>
<organism evidence="4 5">
    <name type="scientific">Metabacillus endolithicus</name>
    <dbReference type="NCBI Taxonomy" id="1535204"/>
    <lineage>
        <taxon>Bacteria</taxon>
        <taxon>Bacillati</taxon>
        <taxon>Bacillota</taxon>
        <taxon>Bacilli</taxon>
        <taxon>Bacillales</taxon>
        <taxon>Bacillaceae</taxon>
        <taxon>Metabacillus</taxon>
    </lineage>
</organism>
<evidence type="ECO:0000313" key="4">
    <source>
        <dbReference type="EMBL" id="MFD2215344.1"/>
    </source>
</evidence>
<name>A0ABW5C2A9_9BACI</name>
<keyword evidence="5" id="KW-1185">Reference proteome</keyword>
<dbReference type="InterPro" id="IPR018392">
    <property type="entry name" value="LysM"/>
</dbReference>
<dbReference type="CDD" id="cd00118">
    <property type="entry name" value="LysM"/>
    <property type="match status" value="1"/>
</dbReference>
<dbReference type="Gene3D" id="2.70.70.10">
    <property type="entry name" value="Glucose Permease (Domain IIA)"/>
    <property type="match status" value="1"/>
</dbReference>
<dbReference type="PANTHER" id="PTHR21666:SF270">
    <property type="entry name" value="MUREIN HYDROLASE ACTIVATOR ENVC"/>
    <property type="match status" value="1"/>
</dbReference>
<dbReference type="SUPFAM" id="SSF54106">
    <property type="entry name" value="LysM domain"/>
    <property type="match status" value="1"/>
</dbReference>
<sequence length="484" mass="53249">MFKRFNSLGEKHLHNHVSFSKKMTMGIALAATITFGTHSVSAQAENTLSTVYHVYLDGQYMGTVDNQNVIEQVATIKISNVKETYKDLNLTIEELEIIPEKMFRPVYDNSETVRSLEKDLDVVVESTALKINEKEVAYFKSKAEAEAVLKQYKLQYVSEDVLKEIEKSIATNQVPATLKEGQSRIVDVTFSEDVLLETKKVSPDKIISSEQGLNLLEKGSPEDKQYVVQENDVLGNIAEAHALTLEELLSLNPGLKEDSVIQSGDLLNVTVLKPYVTVNIKEESFIKENIAFETEISEDANLPKGEEEVSQKGQNGEKLVNYVTYKQNGTEVKRETVKEEVVKESVKEIIIKGTKVIPSRGSGDLAWPAVGGYISSGLGQRWGKLHKGIDIARPSDRTIKAADNGTVISAGSDGGYGNKVVIDHNNGITTLYAHLDSISVSVGQVVSQGQKIGVMGTTGNSTGVHLHFEVYENGNLKNPVDYLK</sequence>
<feature type="domain" description="LysM" evidence="3">
    <location>
        <begin position="224"/>
        <end position="269"/>
    </location>
</feature>
<reference evidence="5" key="1">
    <citation type="journal article" date="2019" name="Int. J. Syst. Evol. Microbiol.">
        <title>The Global Catalogue of Microorganisms (GCM) 10K type strain sequencing project: providing services to taxonomists for standard genome sequencing and annotation.</title>
        <authorList>
            <consortium name="The Broad Institute Genomics Platform"/>
            <consortium name="The Broad Institute Genome Sequencing Center for Infectious Disease"/>
            <person name="Wu L."/>
            <person name="Ma J."/>
        </authorList>
    </citation>
    <scope>NUCLEOTIDE SEQUENCE [LARGE SCALE GENOMIC DNA]</scope>
    <source>
        <strain evidence="5">CGMCC 1.15474</strain>
    </source>
</reference>
<dbReference type="SMART" id="SM00257">
    <property type="entry name" value="LysM"/>
    <property type="match status" value="1"/>
</dbReference>
<dbReference type="Pfam" id="PF01551">
    <property type="entry name" value="Peptidase_M23"/>
    <property type="match status" value="1"/>
</dbReference>
<dbReference type="InterPro" id="IPR011098">
    <property type="entry name" value="G5_dom"/>
</dbReference>
<dbReference type="InterPro" id="IPR016047">
    <property type="entry name" value="M23ase_b-sheet_dom"/>
</dbReference>
<evidence type="ECO:0000313" key="5">
    <source>
        <dbReference type="Proteomes" id="UP001597318"/>
    </source>
</evidence>
<dbReference type="Gene3D" id="3.10.350.10">
    <property type="entry name" value="LysM domain"/>
    <property type="match status" value="1"/>
</dbReference>
<evidence type="ECO:0000256" key="1">
    <source>
        <dbReference type="ARBA" id="ARBA00022729"/>
    </source>
</evidence>
<dbReference type="Pfam" id="PF01476">
    <property type="entry name" value="LysM"/>
    <property type="match status" value="1"/>
</dbReference>
<keyword evidence="1" id="KW-0732">Signal</keyword>
<dbReference type="CDD" id="cd12797">
    <property type="entry name" value="M23_peptidase"/>
    <property type="match status" value="1"/>
</dbReference>
<dbReference type="InterPro" id="IPR011055">
    <property type="entry name" value="Dup_hybrid_motif"/>
</dbReference>
<dbReference type="PROSITE" id="PS51782">
    <property type="entry name" value="LYSM"/>
    <property type="match status" value="1"/>
</dbReference>
<proteinExistence type="predicted"/>
<dbReference type="PROSITE" id="PS51109">
    <property type="entry name" value="G5"/>
    <property type="match status" value="1"/>
</dbReference>
<evidence type="ECO:0000259" key="3">
    <source>
        <dbReference type="PROSITE" id="PS51782"/>
    </source>
</evidence>
<dbReference type="RefSeq" id="WP_247338955.1">
    <property type="nucleotide sequence ID" value="NZ_CP095550.1"/>
</dbReference>
<dbReference type="InterPro" id="IPR050570">
    <property type="entry name" value="Cell_wall_metabolism_enzyme"/>
</dbReference>
<dbReference type="Proteomes" id="UP001597318">
    <property type="component" value="Unassembled WGS sequence"/>
</dbReference>
<accession>A0ABW5C2A9</accession>
<dbReference type="InterPro" id="IPR036779">
    <property type="entry name" value="LysM_dom_sf"/>
</dbReference>
<dbReference type="Pfam" id="PF07501">
    <property type="entry name" value="G5"/>
    <property type="match status" value="1"/>
</dbReference>
<dbReference type="EMBL" id="JBHUIK010000003">
    <property type="protein sequence ID" value="MFD2215344.1"/>
    <property type="molecule type" value="Genomic_DNA"/>
</dbReference>